<dbReference type="Proteomes" id="UP000241890">
    <property type="component" value="Unassembled WGS sequence"/>
</dbReference>
<sequence>MEDLATEVLEDIDFAPVLRGNVNAKHIVRKHVLQCGYLERLTEHGLSRELTGSSPWVKRYFGVRVLVSQAPSDGVLTARVELAYAKDEDEFIEGLIKSTIALEKGKTVIRLGLGRRSTMWIKTDSKCWTLRTKDIDWATYWALGLQGITGIEVETGSYMVWPYPRLRPAPSADIWLSVDPKMRSLRRLRENAQSPLSQDEETFVVQGALHDAKDILFRKNFLNGNVLRLKHHLSLGSAWVRRFFSLDAVVAKGSDGVATVQVELTYSETELDHAYNHVSRGLVLDRTVELELACTSGPILYLRKMGHKPWVLKFDKVRQAMYWTAGIEKVTGAPLESFKPVQWPYGSIKEPMSVDAWLESEEAAEVLSAEGRLVDVISSED</sequence>
<dbReference type="InParanoid" id="A0A2R5GET6"/>
<reference evidence="1 2" key="1">
    <citation type="submission" date="2017-12" db="EMBL/GenBank/DDBJ databases">
        <title>Sequencing, de novo assembly and annotation of complete genome of a new Thraustochytrid species, strain FCC1311.</title>
        <authorList>
            <person name="Sedici K."/>
            <person name="Godart F."/>
            <person name="Aiese Cigliano R."/>
            <person name="Sanseverino W."/>
            <person name="Barakat M."/>
            <person name="Ortet P."/>
            <person name="Marechal E."/>
            <person name="Cagnac O."/>
            <person name="Amato A."/>
        </authorList>
    </citation>
    <scope>NUCLEOTIDE SEQUENCE [LARGE SCALE GENOMIC DNA]</scope>
</reference>
<keyword evidence="2" id="KW-1185">Reference proteome</keyword>
<dbReference type="EMBL" id="BEYU01000023">
    <property type="protein sequence ID" value="GBG26761.1"/>
    <property type="molecule type" value="Genomic_DNA"/>
</dbReference>
<name>A0A2R5GET6_9STRA</name>
<proteinExistence type="predicted"/>
<protein>
    <submittedName>
        <fullName evidence="1">Uncharacterized protein</fullName>
    </submittedName>
</protein>
<dbReference type="SUPFAM" id="SSF50729">
    <property type="entry name" value="PH domain-like"/>
    <property type="match status" value="1"/>
</dbReference>
<evidence type="ECO:0000313" key="2">
    <source>
        <dbReference type="Proteomes" id="UP000241890"/>
    </source>
</evidence>
<accession>A0A2R5GET6</accession>
<gene>
    <name evidence="1" type="ORF">FCC1311_029832</name>
</gene>
<dbReference type="AlphaFoldDB" id="A0A2R5GET6"/>
<comment type="caution">
    <text evidence="1">The sequence shown here is derived from an EMBL/GenBank/DDBJ whole genome shotgun (WGS) entry which is preliminary data.</text>
</comment>
<organism evidence="1 2">
    <name type="scientific">Hondaea fermentalgiana</name>
    <dbReference type="NCBI Taxonomy" id="2315210"/>
    <lineage>
        <taxon>Eukaryota</taxon>
        <taxon>Sar</taxon>
        <taxon>Stramenopiles</taxon>
        <taxon>Bigyra</taxon>
        <taxon>Labyrinthulomycetes</taxon>
        <taxon>Thraustochytrida</taxon>
        <taxon>Thraustochytriidae</taxon>
        <taxon>Hondaea</taxon>
    </lineage>
</organism>
<evidence type="ECO:0000313" key="1">
    <source>
        <dbReference type="EMBL" id="GBG26761.1"/>
    </source>
</evidence>